<proteinExistence type="predicted"/>
<evidence type="ECO:0000313" key="2">
    <source>
        <dbReference type="WBParaSite" id="PSAMB.scaffold23569size422.g38945.t1"/>
    </source>
</evidence>
<reference evidence="2" key="1">
    <citation type="submission" date="2022-11" db="UniProtKB">
        <authorList>
            <consortium name="WormBaseParasite"/>
        </authorList>
    </citation>
    <scope>IDENTIFICATION</scope>
</reference>
<protein>
    <submittedName>
        <fullName evidence="2">Uncharacterized protein</fullName>
    </submittedName>
</protein>
<organism evidence="1 2">
    <name type="scientific">Plectus sambesii</name>
    <dbReference type="NCBI Taxonomy" id="2011161"/>
    <lineage>
        <taxon>Eukaryota</taxon>
        <taxon>Metazoa</taxon>
        <taxon>Ecdysozoa</taxon>
        <taxon>Nematoda</taxon>
        <taxon>Chromadorea</taxon>
        <taxon>Plectida</taxon>
        <taxon>Plectina</taxon>
        <taxon>Plectoidea</taxon>
        <taxon>Plectidae</taxon>
        <taxon>Plectus</taxon>
    </lineage>
</organism>
<accession>A0A914VSU9</accession>
<evidence type="ECO:0000313" key="1">
    <source>
        <dbReference type="Proteomes" id="UP000887566"/>
    </source>
</evidence>
<name>A0A914VSU9_9BILA</name>
<dbReference type="WBParaSite" id="PSAMB.scaffold23569size422.g38945.t1">
    <property type="protein sequence ID" value="PSAMB.scaffold23569size422.g38945.t1"/>
    <property type="gene ID" value="PSAMB.scaffold23569size422.g38945"/>
</dbReference>
<dbReference type="Proteomes" id="UP000887566">
    <property type="component" value="Unplaced"/>
</dbReference>
<dbReference type="AlphaFoldDB" id="A0A914VSU9"/>
<sequence>MQLEERVCHVFPFQRFQQRNVYGLD</sequence>
<keyword evidence="1" id="KW-1185">Reference proteome</keyword>